<sequence>MEVKDIVELPNSPALSVAVAVKGNRKSRYAVLWALEKFIPEGINLFKLLHVRPRITSVPTPSKQIPFASLAIGHPVGNFIPIEQVRDDVAAAYKQEEKWKTDRLLLPFRNMCAQRRVEVEVKVIESDDVAKAIADEVASCNINKLVIGVQSQGIFTWKFKKNNLSSRISICVPSFCTVYGVEKGKLSSVRPSDLGSIGSTKDDSSDTGCSNSSSSSHNSSSQTDLGSAVASYTHSSSPSLPTQRLQALSAVNKTLLHLKPSSTEINHSRCQSFDVEEQKDASSSCLSGPEVRQTVSRSSSYRSMETENQDWSDQASTTDVLPYDSSSESQVDVNFELEKLRIELRHVRGMYAIAQNEANDASRKVNDLNKCKLEEETRLSEIQLLEEKAIELAKQEKEKYETARREAECARASAEKEAAQRQEAEMKAKHEAKEKEMLERALNGTFQRYRNLTWEEIESATSSFSENLRIGMGGYGTVYKGTFHHTFAAVKVLQSKGNIQNKQFLQELEVLSKIRHPHLLLLLGACPDHGCLVYEYMENGSLEDRLYRKNNTPPIPWFERYRIAWEVASALAFLHNTKPKPIIHRDMKPGNILLDHNLVSKIGDVGLSTMLNSDPSFVSTTYKNTGPVGTLCYIDPEYQRTGLISPKSDVYAYGMVILQLLTAKPAIAITHKVETAIDEDNLAEILDAQAGDWPIKETKELAALGLSCAELRRKDRPDLKNQVLPVLERLKEVADRARDTVPSVHPAPPNHFICPILKEVMNEPCVAADGYTYDRKAIEEWLQEKNKSPITDLPLPNKNLLPNYTLLSAILDWKSK</sequence>
<evidence type="ECO:0000313" key="1">
    <source>
        <dbReference type="EMBL" id="KAH9678551.1"/>
    </source>
</evidence>
<evidence type="ECO:0000313" key="2">
    <source>
        <dbReference type="Proteomes" id="UP000829398"/>
    </source>
</evidence>
<reference evidence="2" key="1">
    <citation type="journal article" date="2023" name="Hortic. Res.">
        <title>A chromosome-level phased genome enabling allele-level studies in sweet orange: a case study on citrus Huanglongbing tolerance.</title>
        <authorList>
            <person name="Wu B."/>
            <person name="Yu Q."/>
            <person name="Deng Z."/>
            <person name="Duan Y."/>
            <person name="Luo F."/>
            <person name="Gmitter F. Jr."/>
        </authorList>
    </citation>
    <scope>NUCLEOTIDE SEQUENCE [LARGE SCALE GENOMIC DNA]</scope>
    <source>
        <strain evidence="2">cv. Valencia</strain>
    </source>
</reference>
<accession>A0ACB8HUY6</accession>
<proteinExistence type="predicted"/>
<comment type="caution">
    <text evidence="1">The sequence shown here is derived from an EMBL/GenBank/DDBJ whole genome shotgun (WGS) entry which is preliminary data.</text>
</comment>
<gene>
    <name evidence="1" type="ORF">KPL71_025761</name>
</gene>
<protein>
    <submittedName>
        <fullName evidence="1">U-box domain-containing protein 35</fullName>
    </submittedName>
</protein>
<organism evidence="1 2">
    <name type="scientific">Citrus sinensis</name>
    <name type="common">Sweet orange</name>
    <name type="synonym">Citrus aurantium var. sinensis</name>
    <dbReference type="NCBI Taxonomy" id="2711"/>
    <lineage>
        <taxon>Eukaryota</taxon>
        <taxon>Viridiplantae</taxon>
        <taxon>Streptophyta</taxon>
        <taxon>Embryophyta</taxon>
        <taxon>Tracheophyta</taxon>
        <taxon>Spermatophyta</taxon>
        <taxon>Magnoliopsida</taxon>
        <taxon>eudicotyledons</taxon>
        <taxon>Gunneridae</taxon>
        <taxon>Pentapetalae</taxon>
        <taxon>rosids</taxon>
        <taxon>malvids</taxon>
        <taxon>Sapindales</taxon>
        <taxon>Rutaceae</taxon>
        <taxon>Aurantioideae</taxon>
        <taxon>Citrus</taxon>
    </lineage>
</organism>
<dbReference type="EMBL" id="CM039178">
    <property type="protein sequence ID" value="KAH9678551.1"/>
    <property type="molecule type" value="Genomic_DNA"/>
</dbReference>
<name>A0ACB8HUY6_CITSI</name>
<dbReference type="Proteomes" id="UP000829398">
    <property type="component" value="Chromosome 9"/>
</dbReference>
<keyword evidence="2" id="KW-1185">Reference proteome</keyword>